<dbReference type="InterPro" id="IPR007963">
    <property type="entry name" value="Peptidase_M61_catalytic"/>
</dbReference>
<dbReference type="SUPFAM" id="SSF50156">
    <property type="entry name" value="PDZ domain-like"/>
    <property type="match status" value="1"/>
</dbReference>
<dbReference type="InterPro" id="IPR040756">
    <property type="entry name" value="Peptidase_M61_N"/>
</dbReference>
<feature type="signal peptide" evidence="1">
    <location>
        <begin position="1"/>
        <end position="33"/>
    </location>
</feature>
<gene>
    <name evidence="4" type="ORF">ABDJ40_23110</name>
</gene>
<dbReference type="EMBL" id="JBDPZC010000017">
    <property type="protein sequence ID" value="MEO3715674.1"/>
    <property type="molecule type" value="Genomic_DNA"/>
</dbReference>
<sequence length="648" mass="73168">MRSGASKKEGHGLRALLLAGMIAAALGPAPAQAQVPKAQDRPYPGVMQVRVDATDLDHRVFQVRQRLPVQPGRLALLHPRYLPGAHGPYGEVDRIAGLQIQAEGQVLPWTRDTVDPSAFHVEIPKGVRQVEIRHQFLSALNRESGRVVMTREMLNLQWISMVLYPAGHRVDRIQVQPELRLPTGWQQASALRVQEGGSGDPEVLRFAPVSLETLMDSPIFAGRHLRRIELDPPGQPRPVVLNIMADSPEELQASEAQVEAHRRLVQQADRLFASRHFEHYDFLLAISERMGGIGLEHHQSSENGVRPGYFKDWAHRPGARSLLPHEYAHSWNGKFRRPADLLTPDYNVPMQDSLLWLYEGQTDYWGRVLAVRAGLVSPEQMRDTLAQTVAMLSHRAGRVWRNLQDTTNEGAMARSRSEPDWSNWQRGADYYPESTLIWLDADTLIREKSGGQRSLDDFARRFFGIQDGRQQPLSYRFEDIVAALGEVQAHDWARFLRERLDSHGPGAPLDGLARAGWRLDWAEQPSEFQRHQAEDGEWRNDDFSYSLGLVLKRDGKVERVLWDSPAFRAGMSRALTVVAVNGTAYKGERLSAAITANKTGQAPLELLVREGEQYRPVRIDYREGLRYPRLVRSAGGTERLDAAILQPR</sequence>
<evidence type="ECO:0000259" key="3">
    <source>
        <dbReference type="Pfam" id="PF17899"/>
    </source>
</evidence>
<dbReference type="Gene3D" id="2.60.40.3650">
    <property type="match status" value="1"/>
</dbReference>
<accession>A0ABV0GKX4</accession>
<feature type="domain" description="Peptidase M61 catalytic" evidence="2">
    <location>
        <begin position="320"/>
        <end position="436"/>
    </location>
</feature>
<dbReference type="Pfam" id="PF05299">
    <property type="entry name" value="Peptidase_M61"/>
    <property type="match status" value="1"/>
</dbReference>
<evidence type="ECO:0000259" key="2">
    <source>
        <dbReference type="Pfam" id="PF05299"/>
    </source>
</evidence>
<feature type="domain" description="Peptidase M61 N-terminal" evidence="3">
    <location>
        <begin position="49"/>
        <end position="223"/>
    </location>
</feature>
<keyword evidence="5" id="KW-1185">Reference proteome</keyword>
<protein>
    <submittedName>
        <fullName evidence="4">Peptidase M61</fullName>
    </submittedName>
</protein>
<organism evidence="4 5">
    <name type="scientific">Roseateles flavus</name>
    <dbReference type="NCBI Taxonomy" id="3149041"/>
    <lineage>
        <taxon>Bacteria</taxon>
        <taxon>Pseudomonadati</taxon>
        <taxon>Pseudomonadota</taxon>
        <taxon>Betaproteobacteria</taxon>
        <taxon>Burkholderiales</taxon>
        <taxon>Sphaerotilaceae</taxon>
        <taxon>Roseateles</taxon>
    </lineage>
</organism>
<dbReference type="InterPro" id="IPR027268">
    <property type="entry name" value="Peptidase_M4/M1_CTD_sf"/>
</dbReference>
<dbReference type="Gene3D" id="1.10.390.10">
    <property type="entry name" value="Neutral Protease Domain 2"/>
    <property type="match status" value="1"/>
</dbReference>
<dbReference type="RefSeq" id="WP_347613263.1">
    <property type="nucleotide sequence ID" value="NZ_JBDPZC010000017.1"/>
</dbReference>
<evidence type="ECO:0000256" key="1">
    <source>
        <dbReference type="SAM" id="SignalP"/>
    </source>
</evidence>
<feature type="chain" id="PRO_5045727896" evidence="1">
    <location>
        <begin position="34"/>
        <end position="648"/>
    </location>
</feature>
<dbReference type="Pfam" id="PF17899">
    <property type="entry name" value="Peptidase_M61_N"/>
    <property type="match status" value="1"/>
</dbReference>
<dbReference type="InterPro" id="IPR036034">
    <property type="entry name" value="PDZ_sf"/>
</dbReference>
<evidence type="ECO:0000313" key="5">
    <source>
        <dbReference type="Proteomes" id="UP001462640"/>
    </source>
</evidence>
<evidence type="ECO:0000313" key="4">
    <source>
        <dbReference type="EMBL" id="MEO3715674.1"/>
    </source>
</evidence>
<proteinExistence type="predicted"/>
<name>A0ABV0GKX4_9BURK</name>
<dbReference type="InterPro" id="IPR024191">
    <property type="entry name" value="Peptidase_M61"/>
</dbReference>
<reference evidence="4 5" key="1">
    <citation type="submission" date="2024-05" db="EMBL/GenBank/DDBJ databases">
        <title>Roseateles sp. 2.12 16S ribosomal RNA gene Genome sequencing and assembly.</title>
        <authorList>
            <person name="Woo H."/>
        </authorList>
    </citation>
    <scope>NUCLEOTIDE SEQUENCE [LARGE SCALE GENOMIC DNA]</scope>
    <source>
        <strain evidence="4 5">2.12</strain>
    </source>
</reference>
<dbReference type="PIRSF" id="PIRSF016493">
    <property type="entry name" value="Glycyl_aminpptds"/>
    <property type="match status" value="1"/>
</dbReference>
<comment type="caution">
    <text evidence="4">The sequence shown here is derived from an EMBL/GenBank/DDBJ whole genome shotgun (WGS) entry which is preliminary data.</text>
</comment>
<dbReference type="Proteomes" id="UP001462640">
    <property type="component" value="Unassembled WGS sequence"/>
</dbReference>
<keyword evidence="1" id="KW-0732">Signal</keyword>